<keyword evidence="1" id="KW-0812">Transmembrane</keyword>
<dbReference type="Pfam" id="PF11385">
    <property type="entry name" value="DUF3189"/>
    <property type="match status" value="1"/>
</dbReference>
<keyword evidence="1" id="KW-1133">Transmembrane helix</keyword>
<evidence type="ECO:0008006" key="4">
    <source>
        <dbReference type="Google" id="ProtNLM"/>
    </source>
</evidence>
<dbReference type="EMBL" id="FUXM01000033">
    <property type="protein sequence ID" value="SKA17497.1"/>
    <property type="molecule type" value="Genomic_DNA"/>
</dbReference>
<organism evidence="2 3">
    <name type="scientific">Carboxydocella sporoproducens DSM 16521</name>
    <dbReference type="NCBI Taxonomy" id="1121270"/>
    <lineage>
        <taxon>Bacteria</taxon>
        <taxon>Bacillati</taxon>
        <taxon>Bacillota</taxon>
        <taxon>Clostridia</taxon>
        <taxon>Eubacteriales</taxon>
        <taxon>Clostridiales Family XVI. Incertae Sedis</taxon>
        <taxon>Carboxydocella</taxon>
    </lineage>
</organism>
<name>A0A1T4RNP5_9FIRM</name>
<gene>
    <name evidence="2" type="ORF">SAMN02745885_02191</name>
</gene>
<dbReference type="RefSeq" id="WP_078666202.1">
    <property type="nucleotide sequence ID" value="NZ_FUXM01000033.1"/>
</dbReference>
<dbReference type="OrthoDB" id="1680616at2"/>
<proteinExistence type="predicted"/>
<reference evidence="3" key="1">
    <citation type="submission" date="2017-02" db="EMBL/GenBank/DDBJ databases">
        <authorList>
            <person name="Varghese N."/>
            <person name="Submissions S."/>
        </authorList>
    </citation>
    <scope>NUCLEOTIDE SEQUENCE [LARGE SCALE GENOMIC DNA]</scope>
    <source>
        <strain evidence="3">DSM 16521</strain>
    </source>
</reference>
<protein>
    <recommendedName>
        <fullName evidence="4">DUF3189 domain-containing protein</fullName>
    </recommendedName>
</protein>
<accession>A0A1T4RNP5</accession>
<dbReference type="AlphaFoldDB" id="A0A1T4RNP5"/>
<evidence type="ECO:0000313" key="2">
    <source>
        <dbReference type="EMBL" id="SKA17497.1"/>
    </source>
</evidence>
<dbReference type="Proteomes" id="UP000189933">
    <property type="component" value="Unassembled WGS sequence"/>
</dbReference>
<sequence length="201" mass="22938">MKIIYNCYGGAHSSVVAAALHLGLLDNTRVPGEKELLELPLFDGTWEHDHGRLFFFGIDDKQREIYVLGKRNLGHQLNDLIHLAAQAAGITREEYLLVDALPYVNWLMVVGGYTSRRLHWERLGRPIVIRGIQTFYWQIVNKVEQVKKLVPITETKKWVLKNGANITVDRVLACRVVRSFWLAWGITGISLDFLAAMVNNE</sequence>
<feature type="transmembrane region" description="Helical" evidence="1">
    <location>
        <begin position="180"/>
        <end position="198"/>
    </location>
</feature>
<dbReference type="InterPro" id="IPR021525">
    <property type="entry name" value="DUF3189"/>
</dbReference>
<evidence type="ECO:0000313" key="3">
    <source>
        <dbReference type="Proteomes" id="UP000189933"/>
    </source>
</evidence>
<keyword evidence="3" id="KW-1185">Reference proteome</keyword>
<evidence type="ECO:0000256" key="1">
    <source>
        <dbReference type="SAM" id="Phobius"/>
    </source>
</evidence>
<keyword evidence="1" id="KW-0472">Membrane</keyword>